<feature type="transmembrane region" description="Helical" evidence="9">
    <location>
        <begin position="272"/>
        <end position="294"/>
    </location>
</feature>
<comment type="catalytic activity">
    <reaction evidence="8 9">
        <text>heme b + (2E,6E)-farnesyl diphosphate + H2O = Fe(II)-heme o + diphosphate</text>
        <dbReference type="Rhea" id="RHEA:28070"/>
        <dbReference type="ChEBI" id="CHEBI:15377"/>
        <dbReference type="ChEBI" id="CHEBI:33019"/>
        <dbReference type="ChEBI" id="CHEBI:60344"/>
        <dbReference type="ChEBI" id="CHEBI:60530"/>
        <dbReference type="ChEBI" id="CHEBI:175763"/>
        <dbReference type="EC" id="2.5.1.141"/>
    </reaction>
</comment>
<keyword evidence="6 9" id="KW-0350">Heme biosynthesis</keyword>
<evidence type="ECO:0000313" key="11">
    <source>
        <dbReference type="Proteomes" id="UP001303211"/>
    </source>
</evidence>
<evidence type="ECO:0000256" key="5">
    <source>
        <dbReference type="ARBA" id="ARBA00022989"/>
    </source>
</evidence>
<dbReference type="EMBL" id="CP136921">
    <property type="protein sequence ID" value="WOO33956.1"/>
    <property type="molecule type" value="Genomic_DNA"/>
</dbReference>
<feature type="transmembrane region" description="Helical" evidence="9">
    <location>
        <begin position="124"/>
        <end position="142"/>
    </location>
</feature>
<dbReference type="Pfam" id="PF01040">
    <property type="entry name" value="UbiA"/>
    <property type="match status" value="1"/>
</dbReference>
<sequence>MHTTTLKPAGRSTAQMARDVISLFKLRIGVLIMITALVGMAVTPGPAPSFVQALVLAISVLMASASAGAFNQYVEFESDRLMRRTSRRAFATGALPHHPAWLVLMAVLLAVAVASAWLVLNAVAALHVFLGAFFYGVVYTLWLKRRTAMNIVIGGLAGSFAVLAGAAAVDPGLGPLPWLLALVLFLWTPPHFWSLAIANSADYAQAGVPMLPVVVGPERAARTVLLSTIALFLASLAPLAFGAGWVYGAGALVGGLHFVRKSWQLARKPERATAMGSFFASLVQLSLLLVAASIDALMR</sequence>
<protein>
    <recommendedName>
        <fullName evidence="9">Protoheme IX farnesyltransferase</fullName>
        <ecNumber evidence="9">2.5.1.141</ecNumber>
    </recommendedName>
    <alternativeName>
        <fullName evidence="9">Heme B farnesyltransferase</fullName>
    </alternativeName>
    <alternativeName>
        <fullName evidence="9">Heme O synthase</fullName>
    </alternativeName>
</protein>
<keyword evidence="11" id="KW-1185">Reference proteome</keyword>
<feature type="transmembrane region" description="Helical" evidence="9">
    <location>
        <begin position="95"/>
        <end position="118"/>
    </location>
</feature>
<feature type="transmembrane region" description="Helical" evidence="9">
    <location>
        <begin position="149"/>
        <end position="169"/>
    </location>
</feature>
<dbReference type="InterPro" id="IPR044878">
    <property type="entry name" value="UbiA_sf"/>
</dbReference>
<dbReference type="Proteomes" id="UP001303211">
    <property type="component" value="Chromosome"/>
</dbReference>
<dbReference type="RefSeq" id="WP_317703287.1">
    <property type="nucleotide sequence ID" value="NZ_CP136921.1"/>
</dbReference>
<name>A0ABZ0J984_9BURK</name>
<evidence type="ECO:0000256" key="4">
    <source>
        <dbReference type="ARBA" id="ARBA00022692"/>
    </source>
</evidence>
<dbReference type="InterPro" id="IPR000537">
    <property type="entry name" value="UbiA_prenyltransferase"/>
</dbReference>
<evidence type="ECO:0000256" key="2">
    <source>
        <dbReference type="ARBA" id="ARBA00022475"/>
    </source>
</evidence>
<dbReference type="InterPro" id="IPR006369">
    <property type="entry name" value="Protohaem_IX_farnesylTrfase"/>
</dbReference>
<gene>
    <name evidence="10" type="primary">cyoE</name>
    <name evidence="9" type="synonym">ctaB</name>
    <name evidence="10" type="ORF">P4826_07815</name>
</gene>
<evidence type="ECO:0000256" key="7">
    <source>
        <dbReference type="ARBA" id="ARBA00023136"/>
    </source>
</evidence>
<keyword evidence="2 9" id="KW-1003">Cell membrane</keyword>
<accession>A0ABZ0J984</accession>
<dbReference type="Gene3D" id="1.20.120.1780">
    <property type="entry name" value="UbiA prenyltransferase"/>
    <property type="match status" value="1"/>
</dbReference>
<dbReference type="Gene3D" id="1.10.357.140">
    <property type="entry name" value="UbiA prenyltransferase"/>
    <property type="match status" value="1"/>
</dbReference>
<keyword evidence="4 9" id="KW-0812">Transmembrane</keyword>
<evidence type="ECO:0000256" key="9">
    <source>
        <dbReference type="HAMAP-Rule" id="MF_00154"/>
    </source>
</evidence>
<keyword evidence="7 9" id="KW-0472">Membrane</keyword>
<feature type="transmembrane region" description="Helical" evidence="9">
    <location>
        <begin position="54"/>
        <end position="74"/>
    </location>
</feature>
<evidence type="ECO:0000256" key="8">
    <source>
        <dbReference type="ARBA" id="ARBA00047690"/>
    </source>
</evidence>
<organism evidence="10 11">
    <name type="scientific">Diaphorobacter limosus</name>
    <dbReference type="NCBI Taxonomy" id="3036128"/>
    <lineage>
        <taxon>Bacteria</taxon>
        <taxon>Pseudomonadati</taxon>
        <taxon>Pseudomonadota</taxon>
        <taxon>Betaproteobacteria</taxon>
        <taxon>Burkholderiales</taxon>
        <taxon>Comamonadaceae</taxon>
        <taxon>Diaphorobacter</taxon>
    </lineage>
</organism>
<comment type="miscellaneous">
    <text evidence="9">Carbon 2 of the heme B porphyrin ring is defined according to the Fischer nomenclature.</text>
</comment>
<keyword evidence="3 9" id="KW-0808">Transferase</keyword>
<dbReference type="PANTHER" id="PTHR43448:SF2">
    <property type="entry name" value="PROTOHEME IX FARNESYLTRANSFERASE, MITOCHONDRIAL"/>
    <property type="match status" value="1"/>
</dbReference>
<keyword evidence="5 9" id="KW-1133">Transmembrane helix</keyword>
<reference evidence="10 11" key="1">
    <citation type="submission" date="2023-03" db="EMBL/GenBank/DDBJ databases">
        <title>Diaphorobacter basophil sp. nov., isolated from a sewage-treatment plant.</title>
        <authorList>
            <person name="Yang K."/>
        </authorList>
    </citation>
    <scope>NUCLEOTIDE SEQUENCE [LARGE SCALE GENOMIC DNA]</scope>
    <source>
        <strain evidence="10 11">Y-1</strain>
    </source>
</reference>
<dbReference type="GO" id="GO:0008495">
    <property type="term" value="F:protoheme IX farnesyltransferase activity"/>
    <property type="evidence" value="ECO:0007669"/>
    <property type="project" value="UniProtKB-EC"/>
</dbReference>
<dbReference type="NCBIfam" id="TIGR01473">
    <property type="entry name" value="cyoE_ctaB"/>
    <property type="match status" value="1"/>
</dbReference>
<dbReference type="HAMAP" id="MF_00154">
    <property type="entry name" value="CyoE_CtaB"/>
    <property type="match status" value="1"/>
</dbReference>
<evidence type="ECO:0000256" key="3">
    <source>
        <dbReference type="ARBA" id="ARBA00022679"/>
    </source>
</evidence>
<dbReference type="EC" id="2.5.1.141" evidence="9"/>
<feature type="transmembrane region" description="Helical" evidence="9">
    <location>
        <begin position="175"/>
        <end position="198"/>
    </location>
</feature>
<feature type="transmembrane region" description="Helical" evidence="9">
    <location>
        <begin position="20"/>
        <end position="42"/>
    </location>
</feature>
<proteinExistence type="inferred from homology"/>
<evidence type="ECO:0000256" key="1">
    <source>
        <dbReference type="ARBA" id="ARBA00004141"/>
    </source>
</evidence>
<evidence type="ECO:0000256" key="6">
    <source>
        <dbReference type="ARBA" id="ARBA00023133"/>
    </source>
</evidence>
<comment type="subcellular location">
    <subcellularLocation>
        <location evidence="9">Cell membrane</location>
        <topology evidence="9">Multi-pass membrane protein</topology>
    </subcellularLocation>
    <subcellularLocation>
        <location evidence="1">Membrane</location>
        <topology evidence="1">Multi-pass membrane protein</topology>
    </subcellularLocation>
</comment>
<evidence type="ECO:0000313" key="10">
    <source>
        <dbReference type="EMBL" id="WOO33956.1"/>
    </source>
</evidence>
<comment type="pathway">
    <text evidence="9">Porphyrin-containing compound metabolism; heme O biosynthesis; heme O from protoheme: step 1/1.</text>
</comment>
<dbReference type="PANTHER" id="PTHR43448">
    <property type="entry name" value="PROTOHEME IX FARNESYLTRANSFERASE, MITOCHONDRIAL"/>
    <property type="match status" value="1"/>
</dbReference>
<dbReference type="CDD" id="cd13957">
    <property type="entry name" value="PT_UbiA_Cox10"/>
    <property type="match status" value="1"/>
</dbReference>
<comment type="function">
    <text evidence="9">Converts heme B (protoheme IX) to heme O by substitution of the vinyl group on carbon 2 of heme B porphyrin ring with a hydroxyethyl farnesyl side group.</text>
</comment>
<comment type="similarity">
    <text evidence="9">Belongs to the UbiA prenyltransferase family. Protoheme IX farnesyltransferase subfamily.</text>
</comment>